<evidence type="ECO:0000256" key="1">
    <source>
        <dbReference type="SAM" id="Phobius"/>
    </source>
</evidence>
<accession>A0A318ZIC7</accession>
<reference evidence="2 3" key="1">
    <citation type="submission" date="2016-12" db="EMBL/GenBank/DDBJ databases">
        <title>The genomes of Aspergillus section Nigri reveals drivers in fungal speciation.</title>
        <authorList>
            <consortium name="DOE Joint Genome Institute"/>
            <person name="Vesth T.C."/>
            <person name="Nybo J."/>
            <person name="Theobald S."/>
            <person name="Brandl J."/>
            <person name="Frisvad J.C."/>
            <person name="Nielsen K.F."/>
            <person name="Lyhne E.K."/>
            <person name="Kogle M.E."/>
            <person name="Kuo A."/>
            <person name="Riley R."/>
            <person name="Clum A."/>
            <person name="Nolan M."/>
            <person name="Lipzen A."/>
            <person name="Salamov A."/>
            <person name="Henrissat B."/>
            <person name="Wiebenga A."/>
            <person name="De Vries R.P."/>
            <person name="Grigoriev I.V."/>
            <person name="Mortensen U.H."/>
            <person name="Andersen M.R."/>
            <person name="Baker S.E."/>
        </authorList>
    </citation>
    <scope>NUCLEOTIDE SEQUENCE [LARGE SCALE GENOMIC DNA]</scope>
    <source>
        <strain evidence="2 3">JOP 1030-1</strain>
    </source>
</reference>
<gene>
    <name evidence="2" type="ORF">BP01DRAFT_355051</name>
</gene>
<evidence type="ECO:0000313" key="2">
    <source>
        <dbReference type="EMBL" id="PYH47259.1"/>
    </source>
</evidence>
<evidence type="ECO:0000313" key="3">
    <source>
        <dbReference type="Proteomes" id="UP000248349"/>
    </source>
</evidence>
<dbReference type="RefSeq" id="XP_025433241.1">
    <property type="nucleotide sequence ID" value="XM_025574597.1"/>
</dbReference>
<name>A0A318ZIC7_9EURO</name>
<feature type="transmembrane region" description="Helical" evidence="1">
    <location>
        <begin position="52"/>
        <end position="71"/>
    </location>
</feature>
<sequence length="87" mass="9868">MIKIQSVYAEYCRPLGHIFQGSGSVSSPPNPDPSLYITDYTTWPTRMSRDRICAHCVPGGLLVFHCFVYMWNSNTARVGMVNLAYYD</sequence>
<organism evidence="2 3">
    <name type="scientific">Aspergillus saccharolyticus JOP 1030-1</name>
    <dbReference type="NCBI Taxonomy" id="1450539"/>
    <lineage>
        <taxon>Eukaryota</taxon>
        <taxon>Fungi</taxon>
        <taxon>Dikarya</taxon>
        <taxon>Ascomycota</taxon>
        <taxon>Pezizomycotina</taxon>
        <taxon>Eurotiomycetes</taxon>
        <taxon>Eurotiomycetidae</taxon>
        <taxon>Eurotiales</taxon>
        <taxon>Aspergillaceae</taxon>
        <taxon>Aspergillus</taxon>
        <taxon>Aspergillus subgen. Circumdati</taxon>
    </lineage>
</organism>
<proteinExistence type="predicted"/>
<dbReference type="Proteomes" id="UP000248349">
    <property type="component" value="Unassembled WGS sequence"/>
</dbReference>
<protein>
    <submittedName>
        <fullName evidence="2">Uncharacterized protein</fullName>
    </submittedName>
</protein>
<keyword evidence="1" id="KW-0472">Membrane</keyword>
<keyword evidence="1" id="KW-0812">Transmembrane</keyword>
<keyword evidence="1" id="KW-1133">Transmembrane helix</keyword>
<dbReference type="GeneID" id="37075825"/>
<dbReference type="AlphaFoldDB" id="A0A318ZIC7"/>
<dbReference type="EMBL" id="KZ821225">
    <property type="protein sequence ID" value="PYH47259.1"/>
    <property type="molecule type" value="Genomic_DNA"/>
</dbReference>
<keyword evidence="3" id="KW-1185">Reference proteome</keyword>